<evidence type="ECO:0000313" key="2">
    <source>
        <dbReference type="Proteomes" id="UP001143910"/>
    </source>
</evidence>
<reference evidence="1" key="1">
    <citation type="submission" date="2022-08" db="EMBL/GenBank/DDBJ databases">
        <title>Genome Sequence of Lecanicillium fungicola.</title>
        <authorList>
            <person name="Buettner E."/>
        </authorList>
    </citation>
    <scope>NUCLEOTIDE SEQUENCE</scope>
    <source>
        <strain evidence="1">Babe33</strain>
    </source>
</reference>
<protein>
    <submittedName>
        <fullName evidence="1">Uncharacterized protein</fullName>
    </submittedName>
</protein>
<comment type="caution">
    <text evidence="1">The sequence shown here is derived from an EMBL/GenBank/DDBJ whole genome shotgun (WGS) entry which is preliminary data.</text>
</comment>
<organism evidence="1 2">
    <name type="scientific">Zarea fungicola</name>
    <dbReference type="NCBI Taxonomy" id="93591"/>
    <lineage>
        <taxon>Eukaryota</taxon>
        <taxon>Fungi</taxon>
        <taxon>Dikarya</taxon>
        <taxon>Ascomycota</taxon>
        <taxon>Pezizomycotina</taxon>
        <taxon>Sordariomycetes</taxon>
        <taxon>Hypocreomycetidae</taxon>
        <taxon>Hypocreales</taxon>
        <taxon>Cordycipitaceae</taxon>
        <taxon>Zarea</taxon>
    </lineage>
</organism>
<accession>A0ACC1MY80</accession>
<evidence type="ECO:0000313" key="1">
    <source>
        <dbReference type="EMBL" id="KAJ2971962.1"/>
    </source>
</evidence>
<dbReference type="EMBL" id="JANJQO010001238">
    <property type="protein sequence ID" value="KAJ2971962.1"/>
    <property type="molecule type" value="Genomic_DNA"/>
</dbReference>
<keyword evidence="2" id="KW-1185">Reference proteome</keyword>
<gene>
    <name evidence="1" type="ORF">NQ176_g7427</name>
</gene>
<sequence>MGADVAATMGDPKLWPLADIDVILGHYGAFVVERPMQTDIDTALASLRQYDDKIWVVDSFENDVSSTKIRAQLKNGERVLDLAKPVYEYIKTNDLYHEDTGHAKANGVQ</sequence>
<name>A0ACC1MY80_9HYPO</name>
<proteinExistence type="predicted"/>
<dbReference type="Proteomes" id="UP001143910">
    <property type="component" value="Unassembled WGS sequence"/>
</dbReference>